<feature type="region of interest" description="Disordered" evidence="1">
    <location>
        <begin position="107"/>
        <end position="139"/>
    </location>
</feature>
<organism evidence="2 3">
    <name type="scientific">Cuscuta campestris</name>
    <dbReference type="NCBI Taxonomy" id="132261"/>
    <lineage>
        <taxon>Eukaryota</taxon>
        <taxon>Viridiplantae</taxon>
        <taxon>Streptophyta</taxon>
        <taxon>Embryophyta</taxon>
        <taxon>Tracheophyta</taxon>
        <taxon>Spermatophyta</taxon>
        <taxon>Magnoliopsida</taxon>
        <taxon>eudicotyledons</taxon>
        <taxon>Gunneridae</taxon>
        <taxon>Pentapetalae</taxon>
        <taxon>asterids</taxon>
        <taxon>lamiids</taxon>
        <taxon>Solanales</taxon>
        <taxon>Convolvulaceae</taxon>
        <taxon>Cuscuteae</taxon>
        <taxon>Cuscuta</taxon>
        <taxon>Cuscuta subgen. Grammica</taxon>
        <taxon>Cuscuta sect. Cleistogrammica</taxon>
    </lineage>
</organism>
<gene>
    <name evidence="2" type="ORF">CCAM_LOCUS11371</name>
</gene>
<name>A0A484KXU6_9ASTE</name>
<evidence type="ECO:0000313" key="3">
    <source>
        <dbReference type="Proteomes" id="UP000595140"/>
    </source>
</evidence>
<reference evidence="2 3" key="1">
    <citation type="submission" date="2018-04" db="EMBL/GenBank/DDBJ databases">
        <authorList>
            <person name="Vogel A."/>
        </authorList>
    </citation>
    <scope>NUCLEOTIDE SEQUENCE [LARGE SCALE GENOMIC DNA]</scope>
</reference>
<feature type="region of interest" description="Disordered" evidence="1">
    <location>
        <begin position="173"/>
        <end position="199"/>
    </location>
</feature>
<dbReference type="PANTHER" id="PTHR47481:SF43">
    <property type="entry name" value="RETROTRANSPOSON COPIA-LIKE N-TERMINAL DOMAIN-CONTAINING PROTEIN"/>
    <property type="match status" value="1"/>
</dbReference>
<evidence type="ECO:0000313" key="2">
    <source>
        <dbReference type="EMBL" id="VFQ69595.1"/>
    </source>
</evidence>
<accession>A0A484KXU6</accession>
<keyword evidence="3" id="KW-1185">Reference proteome</keyword>
<feature type="region of interest" description="Disordered" evidence="1">
    <location>
        <begin position="229"/>
        <end position="288"/>
    </location>
</feature>
<feature type="compositionally biased region" description="Gly residues" evidence="1">
    <location>
        <begin position="117"/>
        <end position="133"/>
    </location>
</feature>
<feature type="compositionally biased region" description="Low complexity" evidence="1">
    <location>
        <begin position="242"/>
        <end position="281"/>
    </location>
</feature>
<proteinExistence type="predicted"/>
<protein>
    <submittedName>
        <fullName evidence="2">Uncharacterized protein</fullName>
    </submittedName>
</protein>
<dbReference type="AlphaFoldDB" id="A0A484KXU6"/>
<feature type="compositionally biased region" description="Polar residues" evidence="1">
    <location>
        <begin position="173"/>
        <end position="192"/>
    </location>
</feature>
<dbReference type="PANTHER" id="PTHR47481">
    <property type="match status" value="1"/>
</dbReference>
<dbReference type="EMBL" id="OOIL02000802">
    <property type="protein sequence ID" value="VFQ69595.1"/>
    <property type="molecule type" value="Genomic_DNA"/>
</dbReference>
<dbReference type="Proteomes" id="UP000595140">
    <property type="component" value="Unassembled WGS sequence"/>
</dbReference>
<dbReference type="Pfam" id="PF14223">
    <property type="entry name" value="Retrotran_gag_2"/>
    <property type="match status" value="1"/>
</dbReference>
<dbReference type="OrthoDB" id="1304999at2759"/>
<sequence>MRGLARIISLKAQLAKNPRGNRTIEAFIADMTEIASDLALAGSPVSEEDVAVHIMTQLGEDYSAIYQSLRGRNDSFSIGELKTILEDCERELLARASAVSDVIPTANHLQRARGGPSHRGGASGHSRGGQHGGRGPHMHGNRGGRFCNFCQYTSHDTRFCRKLQRFLKDNHVSIGSTSSNHPTANMITSPGGASSVDPQWIVDSGASHHVANDPSSLSTLMDYGGPDEVRLGNVATSNSQTSPVPSIVSPGSPIGTHGSPSLIPHSSPSMSSSTSTVPTLSNRPVRPQ</sequence>
<evidence type="ECO:0000256" key="1">
    <source>
        <dbReference type="SAM" id="MobiDB-lite"/>
    </source>
</evidence>